<accession>X6NUA8</accession>
<dbReference type="Gene3D" id="1.10.167.10">
    <property type="entry name" value="Regulator of G-protein Signalling 4, domain 2"/>
    <property type="match status" value="1"/>
</dbReference>
<comment type="caution">
    <text evidence="1">The sequence shown here is derived from an EMBL/GenBank/DDBJ whole genome shotgun (WGS) entry which is preliminary data.</text>
</comment>
<reference evidence="1 2" key="1">
    <citation type="journal article" date="2013" name="Curr. Biol.">
        <title>The Genome of the Foraminiferan Reticulomyxa filosa.</title>
        <authorList>
            <person name="Glockner G."/>
            <person name="Hulsmann N."/>
            <person name="Schleicher M."/>
            <person name="Noegel A.A."/>
            <person name="Eichinger L."/>
            <person name="Gallinger C."/>
            <person name="Pawlowski J."/>
            <person name="Sierra R."/>
            <person name="Euteneuer U."/>
            <person name="Pillet L."/>
            <person name="Moustafa A."/>
            <person name="Platzer M."/>
            <person name="Groth M."/>
            <person name="Szafranski K."/>
            <person name="Schliwa M."/>
        </authorList>
    </citation>
    <scope>NUCLEOTIDE SEQUENCE [LARGE SCALE GENOMIC DNA]</scope>
</reference>
<dbReference type="EMBL" id="ASPP01006019">
    <property type="protein sequence ID" value="ETO29513.1"/>
    <property type="molecule type" value="Genomic_DNA"/>
</dbReference>
<feature type="non-terminal residue" evidence="1">
    <location>
        <position position="1"/>
    </location>
</feature>
<protein>
    <submittedName>
        <fullName evidence="1">Uncharacterized protein</fullName>
    </submittedName>
</protein>
<dbReference type="InterPro" id="IPR044926">
    <property type="entry name" value="RGS_subdomain_2"/>
</dbReference>
<gene>
    <name evidence="1" type="ORF">RFI_07607</name>
</gene>
<sequence length="206" mass="23581">KKKKKKKKKKRAIFMDNALATIKETRLESSLLEKHRIQFSPDIPKSVIVFDADANAKMVQRFKQSNPDTVQDDLLLHCKVIAYNIYQKYVRVGCELSLLILDKKKKKDISCQIQYEMNISSRNRGTLRVLMDDKQQWMSGEYTINPGPPFEDGVTLKILSSIFDAALAENMGLLLTSFSRFQNTDEFESLLSLVKNNAAIQTTQEA</sequence>
<proteinExistence type="predicted"/>
<evidence type="ECO:0000313" key="2">
    <source>
        <dbReference type="Proteomes" id="UP000023152"/>
    </source>
</evidence>
<name>X6NUA8_RETFI</name>
<evidence type="ECO:0000313" key="1">
    <source>
        <dbReference type="EMBL" id="ETO29513.1"/>
    </source>
</evidence>
<keyword evidence="2" id="KW-1185">Reference proteome</keyword>
<dbReference type="AlphaFoldDB" id="X6NUA8"/>
<organism evidence="1 2">
    <name type="scientific">Reticulomyxa filosa</name>
    <dbReference type="NCBI Taxonomy" id="46433"/>
    <lineage>
        <taxon>Eukaryota</taxon>
        <taxon>Sar</taxon>
        <taxon>Rhizaria</taxon>
        <taxon>Retaria</taxon>
        <taxon>Foraminifera</taxon>
        <taxon>Monothalamids</taxon>
        <taxon>Reticulomyxidae</taxon>
        <taxon>Reticulomyxa</taxon>
    </lineage>
</organism>
<dbReference type="Proteomes" id="UP000023152">
    <property type="component" value="Unassembled WGS sequence"/>
</dbReference>